<sequence length="101" mass="11924">MMRNFKQLKTVKSRDPSPVSFWPALVRRQRNLPIVFCHVEGQEESSAITTSESNEESKRNMKEVRKAVQVAKYIVNRYRSQVRMSDLVILSPYREQTKQNH</sequence>
<dbReference type="EMBL" id="MU826367">
    <property type="protein sequence ID" value="KAJ7378349.1"/>
    <property type="molecule type" value="Genomic_DNA"/>
</dbReference>
<feature type="domain" description="DNA2/NAM7 helicase-like C-terminal" evidence="1">
    <location>
        <begin position="26"/>
        <end position="98"/>
    </location>
</feature>
<dbReference type="Pfam" id="PF13087">
    <property type="entry name" value="AAA_12"/>
    <property type="match status" value="1"/>
</dbReference>
<keyword evidence="2" id="KW-0067">ATP-binding</keyword>
<dbReference type="InterPro" id="IPR027417">
    <property type="entry name" value="P-loop_NTPase"/>
</dbReference>
<gene>
    <name evidence="2" type="primary">HELZ2_6</name>
    <name evidence="2" type="ORF">OS493_023603</name>
</gene>
<keyword evidence="2" id="KW-0547">Nucleotide-binding</keyword>
<keyword evidence="2" id="KW-0347">Helicase</keyword>
<reference evidence="2" key="1">
    <citation type="submission" date="2023-01" db="EMBL/GenBank/DDBJ databases">
        <title>Genome assembly of the deep-sea coral Lophelia pertusa.</title>
        <authorList>
            <person name="Herrera S."/>
            <person name="Cordes E."/>
        </authorList>
    </citation>
    <scope>NUCLEOTIDE SEQUENCE</scope>
    <source>
        <strain evidence="2">USNM1676648</strain>
        <tissue evidence="2">Polyp</tissue>
    </source>
</reference>
<proteinExistence type="predicted"/>
<accession>A0A9W9ZC97</accession>
<keyword evidence="3" id="KW-1185">Reference proteome</keyword>
<evidence type="ECO:0000259" key="1">
    <source>
        <dbReference type="Pfam" id="PF13087"/>
    </source>
</evidence>
<dbReference type="GO" id="GO:0004386">
    <property type="term" value="F:helicase activity"/>
    <property type="evidence" value="ECO:0007669"/>
    <property type="project" value="UniProtKB-KW"/>
</dbReference>
<dbReference type="InterPro" id="IPR041679">
    <property type="entry name" value="DNA2/NAM7-like_C"/>
</dbReference>
<protein>
    <submittedName>
        <fullName evidence="2">Helicase</fullName>
    </submittedName>
</protein>
<evidence type="ECO:0000313" key="2">
    <source>
        <dbReference type="EMBL" id="KAJ7378349.1"/>
    </source>
</evidence>
<organism evidence="2 3">
    <name type="scientific">Desmophyllum pertusum</name>
    <dbReference type="NCBI Taxonomy" id="174260"/>
    <lineage>
        <taxon>Eukaryota</taxon>
        <taxon>Metazoa</taxon>
        <taxon>Cnidaria</taxon>
        <taxon>Anthozoa</taxon>
        <taxon>Hexacorallia</taxon>
        <taxon>Scleractinia</taxon>
        <taxon>Caryophylliina</taxon>
        <taxon>Caryophylliidae</taxon>
        <taxon>Desmophyllum</taxon>
    </lineage>
</organism>
<dbReference type="OrthoDB" id="2285229at2759"/>
<dbReference type="Gene3D" id="3.40.50.300">
    <property type="entry name" value="P-loop containing nucleotide triphosphate hydrolases"/>
    <property type="match status" value="1"/>
</dbReference>
<comment type="caution">
    <text evidence="2">The sequence shown here is derived from an EMBL/GenBank/DDBJ whole genome shotgun (WGS) entry which is preliminary data.</text>
</comment>
<keyword evidence="2" id="KW-0378">Hydrolase</keyword>
<dbReference type="AlphaFoldDB" id="A0A9W9ZC97"/>
<name>A0A9W9ZC97_9CNID</name>
<evidence type="ECO:0000313" key="3">
    <source>
        <dbReference type="Proteomes" id="UP001163046"/>
    </source>
</evidence>
<dbReference type="Proteomes" id="UP001163046">
    <property type="component" value="Unassembled WGS sequence"/>
</dbReference>